<accession>A0A9X2BZQ6</accession>
<evidence type="ECO:0000313" key="10">
    <source>
        <dbReference type="EMBL" id="MCK9686582.1"/>
    </source>
</evidence>
<dbReference type="InterPro" id="IPR029489">
    <property type="entry name" value="OGT/SEC/SPY_C"/>
</dbReference>
<dbReference type="SMART" id="SM00028">
    <property type="entry name" value="TPR"/>
    <property type="match status" value="3"/>
</dbReference>
<reference evidence="10" key="1">
    <citation type="submission" date="2021-11" db="EMBL/GenBank/DDBJ databases">
        <title>BS-T2-15 a new species belonging to the Comamonadaceae family isolated from the soil of a French oak forest.</title>
        <authorList>
            <person name="Mieszkin S."/>
            <person name="Alain K."/>
        </authorList>
    </citation>
    <scope>NUCLEOTIDE SEQUENCE</scope>
    <source>
        <strain evidence="10">BS-T2-15</strain>
    </source>
</reference>
<sequence length="671" mass="73784">MQQSSQVAPHVAAQRAPGMAAGAMPADPASAALAAVAAPGAERIVIDRNLLLQGIALQNEGKLEQAQAVFELFLTHIPNEGVALYSLAVVLMERFGAERALPVVERGVQVASTFAPIWYAAGAVQQRLGLREAAIASYDKALELKPDYVEALINSGTLHREQLNHHAAIDRFNRALALKPDHLNAMSNLAIMLTEFKRPQEAVAMFERLLQLKPDFDYGVGSICYERMHQCDWSHFDSDVAKILDGIEAGKPIAKSLGVMSITDDAAVHHKCAEIFAQHRYAPRTAPLWTGQRYKHDRIRIAYVSPDLREHPVGHLMAGIFERHDRTRFETIAISIGANDSSRLRQRMVDTFDHFIDARLMESAKIAKLMRDMEVDVAIDLAGFTADSRSEVFGMRPAPVQVNYLGYPGTMGTQYMDYIVADRHVIPPEHARHYNEKVVYLPDAYLPAASGLKISDHTPSRAECGLPEEGVVFCSFNHDYKIAPHVFNVWMNLLREVPGSVLWLMSRSPLSQENLRKEAAARGVDPNRLVFAQRVPRVEDHLARYRQADLFLDTHPYNAHTTCADALMAGLPVVTCMGGAFPSRVAGSLLHAAGIPELVTGSLADYEALALALARDPQRLAGLKAHLRATQSTSALCDADAFTRNLEAIYTAMWRKTQLGGATDALSGAAL</sequence>
<dbReference type="SUPFAM" id="SSF48452">
    <property type="entry name" value="TPR-like"/>
    <property type="match status" value="1"/>
</dbReference>
<dbReference type="InterPro" id="IPR011990">
    <property type="entry name" value="TPR-like_helical_dom_sf"/>
</dbReference>
<dbReference type="PANTHER" id="PTHR44366">
    <property type="entry name" value="UDP-N-ACETYLGLUCOSAMINE--PEPTIDE N-ACETYLGLUCOSAMINYLTRANSFERASE 110 KDA SUBUNIT"/>
    <property type="match status" value="1"/>
</dbReference>
<comment type="similarity">
    <text evidence="2">Belongs to the glycosyltransferase 41 family. O-GlcNAc transferase subfamily.</text>
</comment>
<feature type="domain" description="O-GlcNAc transferase C-terminal" evidence="9">
    <location>
        <begin position="294"/>
        <end position="446"/>
    </location>
</feature>
<feature type="repeat" description="TPR" evidence="8">
    <location>
        <begin position="115"/>
        <end position="148"/>
    </location>
</feature>
<name>A0A9X2BZQ6_9BURK</name>
<evidence type="ECO:0000313" key="11">
    <source>
        <dbReference type="Proteomes" id="UP001139353"/>
    </source>
</evidence>
<dbReference type="GO" id="GO:0097363">
    <property type="term" value="F:protein O-acetylglucosaminyltransferase activity"/>
    <property type="evidence" value="ECO:0007669"/>
    <property type="project" value="UniProtKB-EC"/>
</dbReference>
<dbReference type="Gene3D" id="1.25.40.10">
    <property type="entry name" value="Tetratricopeptide repeat domain"/>
    <property type="match status" value="2"/>
</dbReference>
<evidence type="ECO:0000256" key="7">
    <source>
        <dbReference type="ARBA" id="ARBA00022803"/>
    </source>
</evidence>
<evidence type="ECO:0000256" key="3">
    <source>
        <dbReference type="ARBA" id="ARBA00011970"/>
    </source>
</evidence>
<dbReference type="SUPFAM" id="SSF53756">
    <property type="entry name" value="UDP-Glycosyltransferase/glycogen phosphorylase"/>
    <property type="match status" value="1"/>
</dbReference>
<evidence type="ECO:0000256" key="6">
    <source>
        <dbReference type="ARBA" id="ARBA00022737"/>
    </source>
</evidence>
<feature type="repeat" description="TPR" evidence="8">
    <location>
        <begin position="149"/>
        <end position="182"/>
    </location>
</feature>
<evidence type="ECO:0000259" key="9">
    <source>
        <dbReference type="Pfam" id="PF13844"/>
    </source>
</evidence>
<dbReference type="InterPro" id="IPR019734">
    <property type="entry name" value="TPR_rpt"/>
</dbReference>
<evidence type="ECO:0000256" key="1">
    <source>
        <dbReference type="ARBA" id="ARBA00004922"/>
    </source>
</evidence>
<dbReference type="AlphaFoldDB" id="A0A9X2BZQ6"/>
<keyword evidence="4" id="KW-0328">Glycosyltransferase</keyword>
<keyword evidence="5" id="KW-0808">Transferase</keyword>
<dbReference type="Proteomes" id="UP001139353">
    <property type="component" value="Unassembled WGS sequence"/>
</dbReference>
<dbReference type="RefSeq" id="WP_275682602.1">
    <property type="nucleotide sequence ID" value="NZ_JAJLJH010000002.1"/>
</dbReference>
<comment type="pathway">
    <text evidence="1">Protein modification; protein glycosylation.</text>
</comment>
<feature type="repeat" description="TPR" evidence="8">
    <location>
        <begin position="183"/>
        <end position="216"/>
    </location>
</feature>
<keyword evidence="7 8" id="KW-0802">TPR repeat</keyword>
<proteinExistence type="inferred from homology"/>
<dbReference type="InterPro" id="IPR037919">
    <property type="entry name" value="OGT"/>
</dbReference>
<dbReference type="EMBL" id="JAJLJH010000002">
    <property type="protein sequence ID" value="MCK9686582.1"/>
    <property type="molecule type" value="Genomic_DNA"/>
</dbReference>
<dbReference type="GO" id="GO:0006493">
    <property type="term" value="P:protein O-linked glycosylation"/>
    <property type="evidence" value="ECO:0007669"/>
    <property type="project" value="InterPro"/>
</dbReference>
<keyword evidence="6" id="KW-0677">Repeat</keyword>
<dbReference type="Pfam" id="PF13844">
    <property type="entry name" value="Glyco_transf_41"/>
    <property type="match status" value="2"/>
</dbReference>
<comment type="caution">
    <text evidence="10">The sequence shown here is derived from an EMBL/GenBank/DDBJ whole genome shotgun (WGS) entry which is preliminary data.</text>
</comment>
<evidence type="ECO:0000256" key="5">
    <source>
        <dbReference type="ARBA" id="ARBA00022679"/>
    </source>
</evidence>
<dbReference type="Pfam" id="PF13181">
    <property type="entry name" value="TPR_8"/>
    <property type="match status" value="1"/>
</dbReference>
<feature type="domain" description="O-GlcNAc transferase C-terminal" evidence="9">
    <location>
        <begin position="459"/>
        <end position="646"/>
    </location>
</feature>
<dbReference type="Pfam" id="PF13424">
    <property type="entry name" value="TPR_12"/>
    <property type="match status" value="1"/>
</dbReference>
<evidence type="ECO:0000256" key="2">
    <source>
        <dbReference type="ARBA" id="ARBA00005386"/>
    </source>
</evidence>
<dbReference type="Gene3D" id="3.40.50.2000">
    <property type="entry name" value="Glycogen Phosphorylase B"/>
    <property type="match status" value="1"/>
</dbReference>
<keyword evidence="11" id="KW-1185">Reference proteome</keyword>
<evidence type="ECO:0000256" key="4">
    <source>
        <dbReference type="ARBA" id="ARBA00022676"/>
    </source>
</evidence>
<protein>
    <recommendedName>
        <fullName evidence="3">protein O-GlcNAc transferase</fullName>
        <ecNumber evidence="3">2.4.1.255</ecNumber>
    </recommendedName>
</protein>
<gene>
    <name evidence="10" type="ORF">LPC04_12770</name>
</gene>
<dbReference type="PANTHER" id="PTHR44366:SF1">
    <property type="entry name" value="UDP-N-ACETYLGLUCOSAMINE--PEPTIDE N-ACETYLGLUCOSAMINYLTRANSFERASE 110 KDA SUBUNIT"/>
    <property type="match status" value="1"/>
</dbReference>
<dbReference type="Gene3D" id="3.40.50.11380">
    <property type="match status" value="1"/>
</dbReference>
<organism evidence="10 11">
    <name type="scientific">Scleromatobacter humisilvae</name>
    <dbReference type="NCBI Taxonomy" id="2897159"/>
    <lineage>
        <taxon>Bacteria</taxon>
        <taxon>Pseudomonadati</taxon>
        <taxon>Pseudomonadota</taxon>
        <taxon>Betaproteobacteria</taxon>
        <taxon>Burkholderiales</taxon>
        <taxon>Sphaerotilaceae</taxon>
        <taxon>Scleromatobacter</taxon>
    </lineage>
</organism>
<dbReference type="PROSITE" id="PS50005">
    <property type="entry name" value="TPR"/>
    <property type="match status" value="3"/>
</dbReference>
<evidence type="ECO:0000256" key="8">
    <source>
        <dbReference type="PROSITE-ProRule" id="PRU00339"/>
    </source>
</evidence>
<dbReference type="EC" id="2.4.1.255" evidence="3"/>